<keyword evidence="1" id="KW-0472">Membrane</keyword>
<sequence length="128" mass="14788">MAILLGLANKISWIFLVSNLVRSTPPILDKIDLTTQSRRAADSAEYDCFQFSFWFGVNLVFVSIFSNFTNLFNFVFYFLVFTQPQEVEVLTHRSQCCFTSHSKQNLMCYYAVQSVNVLKDSSSHNFQL</sequence>
<accession>A0A8D8WE73</accession>
<keyword evidence="1" id="KW-1133">Transmembrane helix</keyword>
<dbReference type="EMBL" id="HBUF01186819">
    <property type="protein sequence ID" value="CAG6656972.1"/>
    <property type="molecule type" value="Transcribed_RNA"/>
</dbReference>
<keyword evidence="1" id="KW-0812">Transmembrane</keyword>
<evidence type="ECO:0000256" key="1">
    <source>
        <dbReference type="SAM" id="Phobius"/>
    </source>
</evidence>
<feature type="transmembrane region" description="Helical" evidence="1">
    <location>
        <begin position="53"/>
        <end position="80"/>
    </location>
</feature>
<protein>
    <submittedName>
        <fullName evidence="2">Uncharacterized protein</fullName>
    </submittedName>
</protein>
<proteinExistence type="predicted"/>
<organism evidence="2">
    <name type="scientific">Cacopsylla melanoneura</name>
    <dbReference type="NCBI Taxonomy" id="428564"/>
    <lineage>
        <taxon>Eukaryota</taxon>
        <taxon>Metazoa</taxon>
        <taxon>Ecdysozoa</taxon>
        <taxon>Arthropoda</taxon>
        <taxon>Hexapoda</taxon>
        <taxon>Insecta</taxon>
        <taxon>Pterygota</taxon>
        <taxon>Neoptera</taxon>
        <taxon>Paraneoptera</taxon>
        <taxon>Hemiptera</taxon>
        <taxon>Sternorrhyncha</taxon>
        <taxon>Psylloidea</taxon>
        <taxon>Psyllidae</taxon>
        <taxon>Psyllinae</taxon>
        <taxon>Cacopsylla</taxon>
    </lineage>
</organism>
<reference evidence="2" key="1">
    <citation type="submission" date="2021-05" db="EMBL/GenBank/DDBJ databases">
        <authorList>
            <person name="Alioto T."/>
            <person name="Alioto T."/>
            <person name="Gomez Garrido J."/>
        </authorList>
    </citation>
    <scope>NUCLEOTIDE SEQUENCE</scope>
</reference>
<dbReference type="AlphaFoldDB" id="A0A8D8WE73"/>
<evidence type="ECO:0000313" key="2">
    <source>
        <dbReference type="EMBL" id="CAG6656972.1"/>
    </source>
</evidence>
<name>A0A8D8WE73_9HEMI</name>